<dbReference type="PANTHER" id="PTHR23501">
    <property type="entry name" value="MAJOR FACILITATOR SUPERFAMILY"/>
    <property type="match status" value="1"/>
</dbReference>
<keyword evidence="3" id="KW-0813">Transport</keyword>
<reference evidence="10" key="1">
    <citation type="submission" date="2021-06" db="EMBL/GenBank/DDBJ databases">
        <title>Comparative genomics, transcriptomics and evolutionary studies reveal genomic signatures of adaptation to plant cell wall in hemibiotrophic fungi.</title>
        <authorList>
            <consortium name="DOE Joint Genome Institute"/>
            <person name="Baroncelli R."/>
            <person name="Diaz J.F."/>
            <person name="Benocci T."/>
            <person name="Peng M."/>
            <person name="Battaglia E."/>
            <person name="Haridas S."/>
            <person name="Andreopoulos W."/>
            <person name="Labutti K."/>
            <person name="Pangilinan J."/>
            <person name="Floch G.L."/>
            <person name="Makela M.R."/>
            <person name="Henrissat B."/>
            <person name="Grigoriev I.V."/>
            <person name="Crouch J.A."/>
            <person name="De Vries R.P."/>
            <person name="Sukno S.A."/>
            <person name="Thon M.R."/>
        </authorList>
    </citation>
    <scope>NUCLEOTIDE SEQUENCE</scope>
    <source>
        <strain evidence="10">MAFF235873</strain>
    </source>
</reference>
<feature type="domain" description="Major facilitator superfamily (MFS) profile" evidence="9">
    <location>
        <begin position="60"/>
        <end position="554"/>
    </location>
</feature>
<evidence type="ECO:0000256" key="2">
    <source>
        <dbReference type="ARBA" id="ARBA00007520"/>
    </source>
</evidence>
<dbReference type="Gene3D" id="1.20.1250.20">
    <property type="entry name" value="MFS general substrate transporter like domains"/>
    <property type="match status" value="2"/>
</dbReference>
<proteinExistence type="inferred from homology"/>
<comment type="caution">
    <text evidence="10">The sequence shown here is derived from an EMBL/GenBank/DDBJ whole genome shotgun (WGS) entry which is preliminary data.</text>
</comment>
<evidence type="ECO:0000256" key="7">
    <source>
        <dbReference type="SAM" id="MobiDB-lite"/>
    </source>
</evidence>
<feature type="transmembrane region" description="Helical" evidence="8">
    <location>
        <begin position="254"/>
        <end position="280"/>
    </location>
</feature>
<dbReference type="PROSITE" id="PS50850">
    <property type="entry name" value="MFS"/>
    <property type="match status" value="1"/>
</dbReference>
<dbReference type="GO" id="GO:0005886">
    <property type="term" value="C:plasma membrane"/>
    <property type="evidence" value="ECO:0007669"/>
    <property type="project" value="TreeGrafter"/>
</dbReference>
<dbReference type="InterPro" id="IPR020846">
    <property type="entry name" value="MFS_dom"/>
</dbReference>
<organism evidence="10 11">
    <name type="scientific">Colletotrichum zoysiae</name>
    <dbReference type="NCBI Taxonomy" id="1216348"/>
    <lineage>
        <taxon>Eukaryota</taxon>
        <taxon>Fungi</taxon>
        <taxon>Dikarya</taxon>
        <taxon>Ascomycota</taxon>
        <taxon>Pezizomycotina</taxon>
        <taxon>Sordariomycetes</taxon>
        <taxon>Hypocreomycetidae</taxon>
        <taxon>Glomerellales</taxon>
        <taxon>Glomerellaceae</taxon>
        <taxon>Colletotrichum</taxon>
        <taxon>Colletotrichum graminicola species complex</taxon>
    </lineage>
</organism>
<feature type="transmembrane region" description="Helical" evidence="8">
    <location>
        <begin position="286"/>
        <end position="307"/>
    </location>
</feature>
<evidence type="ECO:0000256" key="3">
    <source>
        <dbReference type="ARBA" id="ARBA00022448"/>
    </source>
</evidence>
<sequence>MAERQGSPAPHAEKSPDGGSSTPQERDGQSVVDSNGKGAPEAPPKDASPRPVHGVKWVLVVVSLLASFLLYALDTTIVATIQPAIVETYGRVDLVPWLAAAFALTSAATTLPWSKAYGTFSAKKLFIGGTALFMGASALCGAAPNIDAFIVGRALAGMGGTGMYMGIMTILSVNTSEQERPRYLSLTGFWWGIGTVLGPVVGGAFAESSATWRWAFYLNLIVGAVVAPVYFFLLPDFQPQPDVSLRSRLAQLDYLGALGSAGAFLCFMMGMNFGGVLWSWENGRSIALFVLAAVLLAAFVLQQVFLIGTTMEYRMFPMHFWRNRTMAICFGNMMFAAFGCFISIYYLPLYFQFTRGATAMQTSVYMLPFILFLSTSVLVNGHFMSKTGYYYPWYLFGSALQVIGAALLYTTDETTSDARIYGYTIILGTGVGCYCQAGFPVAQVTVAAKDMAYSVGFMTVSQTLGIALGTGLSGALFVNYAHQGLARIFPNASAEAISSAASGANSALLKDADVETRARAVHTIAGAIQNAFAPMLAAGAIAFLCSFFLKREKLFIQKSMAG</sequence>
<evidence type="ECO:0000256" key="5">
    <source>
        <dbReference type="ARBA" id="ARBA00022989"/>
    </source>
</evidence>
<feature type="transmembrane region" description="Helical" evidence="8">
    <location>
        <begin position="125"/>
        <end position="144"/>
    </location>
</feature>
<gene>
    <name evidence="10" type="ORF">LX32DRAFT_629449</name>
</gene>
<feature type="transmembrane region" description="Helical" evidence="8">
    <location>
        <begin position="94"/>
        <end position="113"/>
    </location>
</feature>
<feature type="transmembrane region" description="Helical" evidence="8">
    <location>
        <begin position="214"/>
        <end position="233"/>
    </location>
</feature>
<feature type="transmembrane region" description="Helical" evidence="8">
    <location>
        <begin position="150"/>
        <end position="171"/>
    </location>
</feature>
<name>A0AAD9H6C9_9PEZI</name>
<dbReference type="Proteomes" id="UP001232148">
    <property type="component" value="Unassembled WGS sequence"/>
</dbReference>
<feature type="transmembrane region" description="Helical" evidence="8">
    <location>
        <begin position="183"/>
        <end position="202"/>
    </location>
</feature>
<feature type="transmembrane region" description="Helical" evidence="8">
    <location>
        <begin position="451"/>
        <end position="477"/>
    </location>
</feature>
<dbReference type="PANTHER" id="PTHR23501:SF12">
    <property type="entry name" value="MAJOR FACILITATOR SUPERFAMILY (MFS) PROFILE DOMAIN-CONTAINING PROTEIN-RELATED"/>
    <property type="match status" value="1"/>
</dbReference>
<keyword evidence="4 8" id="KW-0812">Transmembrane</keyword>
<evidence type="ECO:0000256" key="1">
    <source>
        <dbReference type="ARBA" id="ARBA00004141"/>
    </source>
</evidence>
<comment type="similarity">
    <text evidence="2">Belongs to the major facilitator superfamily. TCR/Tet family.</text>
</comment>
<evidence type="ECO:0000313" key="11">
    <source>
        <dbReference type="Proteomes" id="UP001232148"/>
    </source>
</evidence>
<feature type="transmembrane region" description="Helical" evidence="8">
    <location>
        <begin position="391"/>
        <end position="408"/>
    </location>
</feature>
<dbReference type="EMBL" id="MU843030">
    <property type="protein sequence ID" value="KAK2022697.1"/>
    <property type="molecule type" value="Genomic_DNA"/>
</dbReference>
<dbReference type="GO" id="GO:0022857">
    <property type="term" value="F:transmembrane transporter activity"/>
    <property type="evidence" value="ECO:0007669"/>
    <property type="project" value="InterPro"/>
</dbReference>
<dbReference type="InterPro" id="IPR036259">
    <property type="entry name" value="MFS_trans_sf"/>
</dbReference>
<evidence type="ECO:0000256" key="8">
    <source>
        <dbReference type="SAM" id="Phobius"/>
    </source>
</evidence>
<dbReference type="SUPFAM" id="SSF103473">
    <property type="entry name" value="MFS general substrate transporter"/>
    <property type="match status" value="2"/>
</dbReference>
<evidence type="ECO:0000256" key="4">
    <source>
        <dbReference type="ARBA" id="ARBA00022692"/>
    </source>
</evidence>
<dbReference type="AlphaFoldDB" id="A0AAD9H6C9"/>
<comment type="subcellular location">
    <subcellularLocation>
        <location evidence="1">Membrane</location>
        <topology evidence="1">Multi-pass membrane protein</topology>
    </subcellularLocation>
</comment>
<feature type="transmembrane region" description="Helical" evidence="8">
    <location>
        <begin position="57"/>
        <end position="82"/>
    </location>
</feature>
<evidence type="ECO:0000256" key="6">
    <source>
        <dbReference type="ARBA" id="ARBA00023136"/>
    </source>
</evidence>
<feature type="transmembrane region" description="Helical" evidence="8">
    <location>
        <begin position="359"/>
        <end position="379"/>
    </location>
</feature>
<dbReference type="Pfam" id="PF07690">
    <property type="entry name" value="MFS_1"/>
    <property type="match status" value="1"/>
</dbReference>
<dbReference type="InterPro" id="IPR011701">
    <property type="entry name" value="MFS"/>
</dbReference>
<protein>
    <recommendedName>
        <fullName evidence="9">Major facilitator superfamily (MFS) profile domain-containing protein</fullName>
    </recommendedName>
</protein>
<keyword evidence="5 8" id="KW-1133">Transmembrane helix</keyword>
<feature type="transmembrane region" description="Helical" evidence="8">
    <location>
        <begin position="420"/>
        <end position="439"/>
    </location>
</feature>
<keyword evidence="11" id="KW-1185">Reference proteome</keyword>
<accession>A0AAD9H6C9</accession>
<evidence type="ECO:0000259" key="9">
    <source>
        <dbReference type="PROSITE" id="PS50850"/>
    </source>
</evidence>
<feature type="transmembrane region" description="Helical" evidence="8">
    <location>
        <begin position="327"/>
        <end position="347"/>
    </location>
</feature>
<keyword evidence="6 8" id="KW-0472">Membrane</keyword>
<evidence type="ECO:0000313" key="10">
    <source>
        <dbReference type="EMBL" id="KAK2022697.1"/>
    </source>
</evidence>
<feature type="transmembrane region" description="Helical" evidence="8">
    <location>
        <begin position="531"/>
        <end position="549"/>
    </location>
</feature>
<feature type="region of interest" description="Disordered" evidence="7">
    <location>
        <begin position="1"/>
        <end position="49"/>
    </location>
</feature>